<gene>
    <name evidence="6" type="primary">Cnig_chr_X.g26413</name>
    <name evidence="6" type="ORF">B9Z55_026413</name>
</gene>
<evidence type="ECO:0000256" key="4">
    <source>
        <dbReference type="PROSITE-ProRule" id="PRU00175"/>
    </source>
</evidence>
<dbReference type="InterPro" id="IPR013083">
    <property type="entry name" value="Znf_RING/FYVE/PHD"/>
</dbReference>
<keyword evidence="3" id="KW-0862">Zinc</keyword>
<accession>A0A2G5T372</accession>
<dbReference type="InterPro" id="IPR001841">
    <property type="entry name" value="Znf_RING"/>
</dbReference>
<name>A0A2G5T372_9PELO</name>
<sequence>MQQAYVSAHRCSVCQEPYSGDRTPHVLDCGHAVCRRCLKRLIMPPPRPDLMPVLQCPICRTIVYADPSGNRPVYEMIPGALPVPPRHLDI</sequence>
<dbReference type="Pfam" id="PF14634">
    <property type="entry name" value="zf-RING_5"/>
    <property type="match status" value="1"/>
</dbReference>
<dbReference type="Proteomes" id="UP000230233">
    <property type="component" value="Chromosome X"/>
</dbReference>
<evidence type="ECO:0000313" key="6">
    <source>
        <dbReference type="EMBL" id="PIC21653.1"/>
    </source>
</evidence>
<evidence type="ECO:0000256" key="1">
    <source>
        <dbReference type="ARBA" id="ARBA00022723"/>
    </source>
</evidence>
<dbReference type="PROSITE" id="PS00518">
    <property type="entry name" value="ZF_RING_1"/>
    <property type="match status" value="1"/>
</dbReference>
<proteinExistence type="predicted"/>
<protein>
    <recommendedName>
        <fullName evidence="5">RING-type domain-containing protein</fullName>
    </recommendedName>
</protein>
<dbReference type="EMBL" id="PDUG01000006">
    <property type="protein sequence ID" value="PIC21653.1"/>
    <property type="molecule type" value="Genomic_DNA"/>
</dbReference>
<keyword evidence="1" id="KW-0479">Metal-binding</keyword>
<reference evidence="7" key="1">
    <citation type="submission" date="2017-10" db="EMBL/GenBank/DDBJ databases">
        <title>Rapid genome shrinkage in a self-fertile nematode reveals novel sperm competition proteins.</title>
        <authorList>
            <person name="Yin D."/>
            <person name="Schwarz E.M."/>
            <person name="Thomas C.G."/>
            <person name="Felde R.L."/>
            <person name="Korf I.F."/>
            <person name="Cutter A.D."/>
            <person name="Schartner C.M."/>
            <person name="Ralston E.J."/>
            <person name="Meyer B.J."/>
            <person name="Haag E.S."/>
        </authorList>
    </citation>
    <scope>NUCLEOTIDE SEQUENCE [LARGE SCALE GENOMIC DNA]</scope>
    <source>
        <strain evidence="7">JU1422</strain>
    </source>
</reference>
<dbReference type="GO" id="GO:0016567">
    <property type="term" value="P:protein ubiquitination"/>
    <property type="evidence" value="ECO:0007669"/>
    <property type="project" value="TreeGrafter"/>
</dbReference>
<dbReference type="PROSITE" id="PS50089">
    <property type="entry name" value="ZF_RING_2"/>
    <property type="match status" value="1"/>
</dbReference>
<organism evidence="6 7">
    <name type="scientific">Caenorhabditis nigoni</name>
    <dbReference type="NCBI Taxonomy" id="1611254"/>
    <lineage>
        <taxon>Eukaryota</taxon>
        <taxon>Metazoa</taxon>
        <taxon>Ecdysozoa</taxon>
        <taxon>Nematoda</taxon>
        <taxon>Chromadorea</taxon>
        <taxon>Rhabditida</taxon>
        <taxon>Rhabditina</taxon>
        <taxon>Rhabditomorpha</taxon>
        <taxon>Rhabditoidea</taxon>
        <taxon>Rhabditidae</taxon>
        <taxon>Peloderinae</taxon>
        <taxon>Caenorhabditis</taxon>
    </lineage>
</organism>
<feature type="domain" description="RING-type" evidence="5">
    <location>
        <begin position="11"/>
        <end position="60"/>
    </location>
</feature>
<dbReference type="PANTHER" id="PTHR22791:SF6">
    <property type="entry name" value="RING-TYPE DOMAIN-CONTAINING PROTEIN"/>
    <property type="match status" value="1"/>
</dbReference>
<dbReference type="InterPro" id="IPR051435">
    <property type="entry name" value="RING_finger_E3_ubiq-ligases"/>
</dbReference>
<dbReference type="SUPFAM" id="SSF57850">
    <property type="entry name" value="RING/U-box"/>
    <property type="match status" value="1"/>
</dbReference>
<dbReference type="OrthoDB" id="8062037at2759"/>
<keyword evidence="7" id="KW-1185">Reference proteome</keyword>
<dbReference type="PANTHER" id="PTHR22791">
    <property type="entry name" value="RING-TYPE DOMAIN-CONTAINING PROTEIN"/>
    <property type="match status" value="1"/>
</dbReference>
<comment type="caution">
    <text evidence="6">The sequence shown here is derived from an EMBL/GenBank/DDBJ whole genome shotgun (WGS) entry which is preliminary data.</text>
</comment>
<dbReference type="GO" id="GO:0008270">
    <property type="term" value="F:zinc ion binding"/>
    <property type="evidence" value="ECO:0007669"/>
    <property type="project" value="UniProtKB-KW"/>
</dbReference>
<dbReference type="InterPro" id="IPR017907">
    <property type="entry name" value="Znf_RING_CS"/>
</dbReference>
<keyword evidence="2 4" id="KW-0863">Zinc-finger</keyword>
<evidence type="ECO:0000259" key="5">
    <source>
        <dbReference type="PROSITE" id="PS50089"/>
    </source>
</evidence>
<dbReference type="Gene3D" id="3.30.40.10">
    <property type="entry name" value="Zinc/RING finger domain, C3HC4 (zinc finger)"/>
    <property type="match status" value="1"/>
</dbReference>
<evidence type="ECO:0000256" key="3">
    <source>
        <dbReference type="ARBA" id="ARBA00022833"/>
    </source>
</evidence>
<dbReference type="SMART" id="SM00184">
    <property type="entry name" value="RING"/>
    <property type="match status" value="1"/>
</dbReference>
<evidence type="ECO:0000313" key="7">
    <source>
        <dbReference type="Proteomes" id="UP000230233"/>
    </source>
</evidence>
<dbReference type="AlphaFoldDB" id="A0A2G5T372"/>
<dbReference type="GO" id="GO:0061630">
    <property type="term" value="F:ubiquitin protein ligase activity"/>
    <property type="evidence" value="ECO:0007669"/>
    <property type="project" value="TreeGrafter"/>
</dbReference>
<evidence type="ECO:0000256" key="2">
    <source>
        <dbReference type="ARBA" id="ARBA00022771"/>
    </source>
</evidence>